<dbReference type="Gene3D" id="3.20.20.450">
    <property type="entry name" value="EAL domain"/>
    <property type="match status" value="1"/>
</dbReference>
<dbReference type="KEGG" id="hsr:HSBAA_58780"/>
<dbReference type="AlphaFoldDB" id="A0A455UE59"/>
<evidence type="ECO:0000259" key="1">
    <source>
        <dbReference type="PROSITE" id="PS50883"/>
    </source>
</evidence>
<dbReference type="SUPFAM" id="SSF141868">
    <property type="entry name" value="EAL domain-like"/>
    <property type="match status" value="1"/>
</dbReference>
<dbReference type="InterPro" id="IPR050706">
    <property type="entry name" value="Cyclic-di-GMP_PDE-like"/>
</dbReference>
<protein>
    <recommendedName>
        <fullName evidence="1">EAL domain-containing protein</fullName>
    </recommendedName>
</protein>
<sequence>MLFDPSMQAALLAHVKLEADLRQAQENRQWILYYQPQVDHLGTITGVEALLRWQHPSAAWCPRVSLFRCWKAWS</sequence>
<dbReference type="GO" id="GO:0071111">
    <property type="term" value="F:cyclic-guanylate-specific phosphodiesterase activity"/>
    <property type="evidence" value="ECO:0007669"/>
    <property type="project" value="InterPro"/>
</dbReference>
<dbReference type="PANTHER" id="PTHR33121:SF71">
    <property type="entry name" value="OXYGEN SENSOR PROTEIN DOSP"/>
    <property type="match status" value="1"/>
</dbReference>
<proteinExistence type="predicted"/>
<dbReference type="PROSITE" id="PS50883">
    <property type="entry name" value="EAL"/>
    <property type="match status" value="1"/>
</dbReference>
<name>A0A455UE59_9GAMM</name>
<accession>A0A455UE59</accession>
<evidence type="ECO:0000313" key="3">
    <source>
        <dbReference type="Proteomes" id="UP000320231"/>
    </source>
</evidence>
<dbReference type="InterPro" id="IPR035919">
    <property type="entry name" value="EAL_sf"/>
</dbReference>
<dbReference type="Proteomes" id="UP000320231">
    <property type="component" value="Chromosome"/>
</dbReference>
<dbReference type="PANTHER" id="PTHR33121">
    <property type="entry name" value="CYCLIC DI-GMP PHOSPHODIESTERASE PDEF"/>
    <property type="match status" value="1"/>
</dbReference>
<dbReference type="EMBL" id="AP019514">
    <property type="protein sequence ID" value="BBI64572.1"/>
    <property type="molecule type" value="Genomic_DNA"/>
</dbReference>
<dbReference type="InterPro" id="IPR001633">
    <property type="entry name" value="EAL_dom"/>
</dbReference>
<organism evidence="2 3">
    <name type="scientific">Vreelandella sulfidaeris</name>
    <dbReference type="NCBI Taxonomy" id="115553"/>
    <lineage>
        <taxon>Bacteria</taxon>
        <taxon>Pseudomonadati</taxon>
        <taxon>Pseudomonadota</taxon>
        <taxon>Gammaproteobacteria</taxon>
        <taxon>Oceanospirillales</taxon>
        <taxon>Halomonadaceae</taxon>
        <taxon>Vreelandella</taxon>
    </lineage>
</organism>
<feature type="domain" description="EAL" evidence="1">
    <location>
        <begin position="14"/>
        <end position="74"/>
    </location>
</feature>
<dbReference type="Pfam" id="PF00563">
    <property type="entry name" value="EAL"/>
    <property type="match status" value="1"/>
</dbReference>
<reference evidence="2 3" key="1">
    <citation type="journal article" date="2019" name="Microbiol. Resour. Announc.">
        <title>Complete Genome Sequence of Halomonas sulfidaeris Strain Esulfide1 Isolated from a Metal Sulfide Rock at a Depth of 2,200 Meters, Obtained Using Nanopore Sequencing.</title>
        <authorList>
            <person name="Saito M."/>
            <person name="Nishigata A."/>
            <person name="Galipon J."/>
            <person name="Arakawa K."/>
        </authorList>
    </citation>
    <scope>NUCLEOTIDE SEQUENCE [LARGE SCALE GENOMIC DNA]</scope>
    <source>
        <strain evidence="2 3">ATCC BAA-803</strain>
    </source>
</reference>
<evidence type="ECO:0000313" key="2">
    <source>
        <dbReference type="EMBL" id="BBI64572.1"/>
    </source>
</evidence>
<gene>
    <name evidence="2" type="ORF">HSBAA_58780</name>
</gene>